<dbReference type="PANTHER" id="PTHR45979:SF6">
    <property type="entry name" value="NUCLEOTIDYLTRANSFERASE DOMAIN PROTEIN"/>
    <property type="match status" value="1"/>
</dbReference>
<name>A0ABQ8C632_BRANA</name>
<dbReference type="InterPro" id="IPR058920">
    <property type="entry name" value="PAP-OAS1-bd-rel"/>
</dbReference>
<gene>
    <name evidence="5" type="ORF">HID58_035538</name>
</gene>
<dbReference type="SUPFAM" id="SSF81631">
    <property type="entry name" value="PAP/OAS1 substrate-binding domain"/>
    <property type="match status" value="1"/>
</dbReference>
<proteinExistence type="predicted"/>
<evidence type="ECO:0000259" key="3">
    <source>
        <dbReference type="Pfam" id="PF22600"/>
    </source>
</evidence>
<dbReference type="PANTHER" id="PTHR45979">
    <property type="entry name" value="PAP/OAS1 SUBSTRATE-BINDING DOMAIN SUPERFAMILY"/>
    <property type="match status" value="1"/>
</dbReference>
<comment type="caution">
    <text evidence="5">The sequence shown here is derived from an EMBL/GenBank/DDBJ whole genome shotgun (WGS) entry which is preliminary data.</text>
</comment>
<keyword evidence="2" id="KW-0732">Signal</keyword>
<feature type="non-terminal residue" evidence="5">
    <location>
        <position position="1"/>
    </location>
</feature>
<reference evidence="5 6" key="1">
    <citation type="submission" date="2021-05" db="EMBL/GenBank/DDBJ databases">
        <title>Genome Assembly of Synthetic Allotetraploid Brassica napus Reveals Homoeologous Exchanges between Subgenomes.</title>
        <authorList>
            <person name="Davis J.T."/>
        </authorList>
    </citation>
    <scope>NUCLEOTIDE SEQUENCE [LARGE SCALE GENOMIC DNA]</scope>
    <source>
        <strain evidence="6">cv. Da-Ae</strain>
        <tissue evidence="5">Seedling</tissue>
    </source>
</reference>
<dbReference type="Pfam" id="PF22600">
    <property type="entry name" value="MTPAP-like_central"/>
    <property type="match status" value="1"/>
</dbReference>
<accession>A0ABQ8C632</accession>
<dbReference type="Gene3D" id="3.30.460.10">
    <property type="entry name" value="Beta Polymerase, domain 2"/>
    <property type="match status" value="1"/>
</dbReference>
<feature type="region of interest" description="Disordered" evidence="1">
    <location>
        <begin position="573"/>
        <end position="632"/>
    </location>
</feature>
<dbReference type="EMBL" id="JAGKQM010000009">
    <property type="protein sequence ID" value="KAH0912217.1"/>
    <property type="molecule type" value="Genomic_DNA"/>
</dbReference>
<protein>
    <recommendedName>
        <fullName evidence="7">Polymerase nucleotidyl transferase domain-containing protein</fullName>
    </recommendedName>
</protein>
<sequence>CSKVLIFFFIYLLQKLKRIEYSQISSKESQDKWTKSTAERLSVSSSSSSSTCSSSLTTAQPKADSLPIDGEFWMFAEERAHEILSTIQPAIVSDRSRNEIIDYVHTLIKSHDGIEVFSFGSVPLKTYLPDGDIDLTVLTKRNMEDEFFEKLYDTLKSEEGKSEFHITDVQFIPAQVKVIKCNIRSIAVDISFNQTAGLRALCFLEQVDQLFGRDHLFKRSIILTKAWCYYESRILGANTGLISTYALAVLVLYIINLFHSSLSGPLAVLYKFLDYYSSFDWSNYCISVGGPVPISCLPELIAASPENGHELLLDEKFLRDCVELYSAPTKTVETNGLDFPIRHLNIVDPLKHSNNLGKSVTKGNFKRIMHAFTLGARKLRDVLSLPGETMGWRLEKFFGNSLERNGKGQRQDVNDPVTAFGTGRSELSELSGDFEGYFGRLVYGQMYHSHREASGWDVVRHLVSYRKNEFYLRSLNGSTSVQSLPLHSLTNGSQNMGKTRGTGTYIPDMSLYNRKSPTHHLESSAEAADDNGASSCCNFSNQVSTSCASIKGEESVKQETCTDQNVLKSLRSENLEVDDNCQSSPPENGKELVDSISSSSKLDMGNGKEEESKSSQTLNESLVGLSVPPGYN</sequence>
<evidence type="ECO:0000259" key="4">
    <source>
        <dbReference type="Pfam" id="PF26180"/>
    </source>
</evidence>
<dbReference type="InterPro" id="IPR054708">
    <property type="entry name" value="MTPAP-like_central"/>
</dbReference>
<organism evidence="5 6">
    <name type="scientific">Brassica napus</name>
    <name type="common">Rape</name>
    <dbReference type="NCBI Taxonomy" id="3708"/>
    <lineage>
        <taxon>Eukaryota</taxon>
        <taxon>Viridiplantae</taxon>
        <taxon>Streptophyta</taxon>
        <taxon>Embryophyta</taxon>
        <taxon>Tracheophyta</taxon>
        <taxon>Spermatophyta</taxon>
        <taxon>Magnoliopsida</taxon>
        <taxon>eudicotyledons</taxon>
        <taxon>Gunneridae</taxon>
        <taxon>Pentapetalae</taxon>
        <taxon>rosids</taxon>
        <taxon>malvids</taxon>
        <taxon>Brassicales</taxon>
        <taxon>Brassicaceae</taxon>
        <taxon>Brassiceae</taxon>
        <taxon>Brassica</taxon>
    </lineage>
</organism>
<dbReference type="SUPFAM" id="SSF81301">
    <property type="entry name" value="Nucleotidyltransferase"/>
    <property type="match status" value="1"/>
</dbReference>
<dbReference type="Gene3D" id="1.10.1410.10">
    <property type="match status" value="1"/>
</dbReference>
<feature type="domain" description="Poly(A) RNA polymerase mitochondrial-like central palm" evidence="3">
    <location>
        <begin position="81"/>
        <end position="200"/>
    </location>
</feature>
<evidence type="ECO:0000256" key="2">
    <source>
        <dbReference type="SAM" id="SignalP"/>
    </source>
</evidence>
<feature type="chain" id="PRO_5046260690" description="Polymerase nucleotidyl transferase domain-containing protein" evidence="2">
    <location>
        <begin position="22"/>
        <end position="632"/>
    </location>
</feature>
<evidence type="ECO:0008006" key="7">
    <source>
        <dbReference type="Google" id="ProtNLM"/>
    </source>
</evidence>
<dbReference type="InterPro" id="IPR058921">
    <property type="entry name" value="PAP/OAS1-rel"/>
</dbReference>
<evidence type="ECO:0000256" key="1">
    <source>
        <dbReference type="SAM" id="MobiDB-lite"/>
    </source>
</evidence>
<keyword evidence="6" id="KW-1185">Reference proteome</keyword>
<evidence type="ECO:0000313" key="6">
    <source>
        <dbReference type="Proteomes" id="UP000824890"/>
    </source>
</evidence>
<dbReference type="Pfam" id="PF26180">
    <property type="entry name" value="PAP-OAS1"/>
    <property type="match status" value="1"/>
</dbReference>
<dbReference type="InterPro" id="IPR043519">
    <property type="entry name" value="NT_sf"/>
</dbReference>
<dbReference type="CDD" id="cd05402">
    <property type="entry name" value="NT_PAP_TUTase"/>
    <property type="match status" value="1"/>
</dbReference>
<evidence type="ECO:0000313" key="5">
    <source>
        <dbReference type="EMBL" id="KAH0912217.1"/>
    </source>
</evidence>
<feature type="signal peptide" evidence="2">
    <location>
        <begin position="1"/>
        <end position="21"/>
    </location>
</feature>
<feature type="domain" description="PAP/OAS1 substrate-binding-related" evidence="4">
    <location>
        <begin position="212"/>
        <end position="402"/>
    </location>
</feature>
<dbReference type="Proteomes" id="UP000824890">
    <property type="component" value="Unassembled WGS sequence"/>
</dbReference>